<protein>
    <submittedName>
        <fullName evidence="1">Uncharacterized protein</fullName>
    </submittedName>
</protein>
<dbReference type="EMBL" id="JGEA01000005">
    <property type="protein sequence ID" value="EYA16272.1"/>
    <property type="molecule type" value="Genomic_DNA"/>
</dbReference>
<dbReference type="AlphaFoldDB" id="A0AAN4N2S3"/>
<comment type="caution">
    <text evidence="1">The sequence shown here is derived from an EMBL/GenBank/DDBJ whole genome shotgun (WGS) entry which is preliminary data.</text>
</comment>
<organism evidence="1 2">
    <name type="scientific">Bacteroides fragilis str. 1007-1-F #10</name>
    <dbReference type="NCBI Taxonomy" id="1339295"/>
    <lineage>
        <taxon>Bacteria</taxon>
        <taxon>Pseudomonadati</taxon>
        <taxon>Bacteroidota</taxon>
        <taxon>Bacteroidia</taxon>
        <taxon>Bacteroidales</taxon>
        <taxon>Bacteroidaceae</taxon>
        <taxon>Bacteroides</taxon>
    </lineage>
</organism>
<sequence>MHTHWFTPAMYRMTNTTNTASRPQQKMKRYWLSSPLNSTFLPIPLLISKSMIRSFTRRRNAG</sequence>
<accession>A0AAN4N2S3</accession>
<gene>
    <name evidence="1" type="ORF">M104_0421</name>
</gene>
<evidence type="ECO:0000313" key="1">
    <source>
        <dbReference type="EMBL" id="EYA16272.1"/>
    </source>
</evidence>
<proteinExistence type="predicted"/>
<reference evidence="1 2" key="1">
    <citation type="submission" date="2014-02" db="EMBL/GenBank/DDBJ databases">
        <authorList>
            <person name="Sears C."/>
            <person name="Carroll K."/>
            <person name="Sack B.R."/>
            <person name="Qadri F."/>
            <person name="Myers L.L."/>
            <person name="Chung G.-T."/>
            <person name="Escheverria P."/>
            <person name="Fraser C.M."/>
            <person name="Sadzewicz L."/>
            <person name="Shefchek K.A."/>
            <person name="Tallon L."/>
            <person name="Das S.P."/>
            <person name="Daugherty S."/>
            <person name="Mongodin E.F."/>
        </authorList>
    </citation>
    <scope>NUCLEOTIDE SEQUENCE [LARGE SCALE GENOMIC DNA]</scope>
    <source>
        <strain evidence="1 2">1007-1-F #10</strain>
    </source>
</reference>
<dbReference type="Proteomes" id="UP000022433">
    <property type="component" value="Unassembled WGS sequence"/>
</dbReference>
<name>A0AAN4N2S3_BACFG</name>
<evidence type="ECO:0000313" key="2">
    <source>
        <dbReference type="Proteomes" id="UP000022433"/>
    </source>
</evidence>